<sequence>MARNNNNRLRINWLPFFQWINSSTAKVTLITTLIGAGYTAGYFSCQFIKDRELLQKEKEYNDLHSQQNIIKNEFDRERSDNHLENNQLKMQLYNLRDSIRKNGKK</sequence>
<organism evidence="1 2">
    <name type="scientific">Chryseobacterium cheonjiense</name>
    <dbReference type="NCBI Taxonomy" id="2728845"/>
    <lineage>
        <taxon>Bacteria</taxon>
        <taxon>Pseudomonadati</taxon>
        <taxon>Bacteroidota</taxon>
        <taxon>Flavobacteriia</taxon>
        <taxon>Flavobacteriales</taxon>
        <taxon>Weeksellaceae</taxon>
        <taxon>Chryseobacterium group</taxon>
        <taxon>Chryseobacterium</taxon>
    </lineage>
</organism>
<comment type="caution">
    <text evidence="1">The sequence shown here is derived from an EMBL/GenBank/DDBJ whole genome shotgun (WGS) entry which is preliminary data.</text>
</comment>
<gene>
    <name evidence="1" type="ORF">HHL20_00665</name>
</gene>
<dbReference type="EMBL" id="JABBGF010000001">
    <property type="protein sequence ID" value="NML55846.1"/>
    <property type="molecule type" value="Genomic_DNA"/>
</dbReference>
<dbReference type="Proteomes" id="UP000552615">
    <property type="component" value="Unassembled WGS sequence"/>
</dbReference>
<name>A0A7Y0A3A2_9FLAO</name>
<reference evidence="1 2" key="1">
    <citation type="submission" date="2020-04" db="EMBL/GenBank/DDBJ databases">
        <title>Chryseobacterium sp. RJ-7-14 sp. nov., isolated from Jeju soil.</title>
        <authorList>
            <person name="Dahal R.H."/>
            <person name="Chaudhary D.K."/>
        </authorList>
    </citation>
    <scope>NUCLEOTIDE SEQUENCE [LARGE SCALE GENOMIC DNA]</scope>
    <source>
        <strain evidence="1 2">RJ-7-14</strain>
    </source>
</reference>
<keyword evidence="2" id="KW-1185">Reference proteome</keyword>
<dbReference type="RefSeq" id="WP_169229291.1">
    <property type="nucleotide sequence ID" value="NZ_JABBGF010000001.1"/>
</dbReference>
<dbReference type="AlphaFoldDB" id="A0A7Y0A3A2"/>
<evidence type="ECO:0000313" key="2">
    <source>
        <dbReference type="Proteomes" id="UP000552615"/>
    </source>
</evidence>
<proteinExistence type="predicted"/>
<evidence type="ECO:0000313" key="1">
    <source>
        <dbReference type="EMBL" id="NML55846.1"/>
    </source>
</evidence>
<protein>
    <submittedName>
        <fullName evidence="1">Uncharacterized protein</fullName>
    </submittedName>
</protein>
<accession>A0A7Y0A3A2</accession>